<name>A0AC11CWV3_SHEEP</name>
<reference evidence="1" key="3">
    <citation type="submission" date="2025-09" db="UniProtKB">
        <authorList>
            <consortium name="Ensembl"/>
        </authorList>
    </citation>
    <scope>IDENTIFICATION</scope>
</reference>
<proteinExistence type="predicted"/>
<protein>
    <submittedName>
        <fullName evidence="1">Uncharacterized protein</fullName>
    </submittedName>
</protein>
<evidence type="ECO:0000313" key="1">
    <source>
        <dbReference type="Ensembl" id="ENSOARP00020036698.1"/>
    </source>
</evidence>
<reference evidence="1" key="2">
    <citation type="submission" date="2025-08" db="UniProtKB">
        <authorList>
            <consortium name="Ensembl"/>
        </authorList>
    </citation>
    <scope>IDENTIFICATION</scope>
</reference>
<sequence length="78" mass="8829">MAPSAFLRPFWKLLAPARFPSVSSSRSKFYIQEPPHGSPNWLKVGLTLGTSAFLWIYEDPLSTEPLGKPFVKWILNPI</sequence>
<reference evidence="1" key="1">
    <citation type="submission" date="2020-11" db="EMBL/GenBank/DDBJ databases">
        <authorList>
            <person name="Davenport K.M."/>
            <person name="Bickhart D.M."/>
            <person name="Smith T.P.L."/>
            <person name="Murdoch B.M."/>
            <person name="Rosen B.D."/>
        </authorList>
    </citation>
    <scope>NUCLEOTIDE SEQUENCE [LARGE SCALE GENOMIC DNA]</scope>
    <source>
        <strain evidence="1">OAR_USU_Benz2616</strain>
    </source>
</reference>
<dbReference type="Ensembl" id="ENSOART00020076176.1">
    <property type="protein sequence ID" value="ENSOARP00020036698.1"/>
    <property type="gene ID" value="ENSOARG00020014432.2"/>
</dbReference>
<organism evidence="1">
    <name type="scientific">Ovis aries</name>
    <name type="common">Sheep</name>
    <dbReference type="NCBI Taxonomy" id="9940"/>
    <lineage>
        <taxon>Eukaryota</taxon>
        <taxon>Metazoa</taxon>
        <taxon>Chordata</taxon>
        <taxon>Craniata</taxon>
        <taxon>Vertebrata</taxon>
        <taxon>Euteleostomi</taxon>
        <taxon>Mammalia</taxon>
        <taxon>Eutheria</taxon>
        <taxon>Laurasiatheria</taxon>
        <taxon>Artiodactyla</taxon>
        <taxon>Ruminantia</taxon>
        <taxon>Pecora</taxon>
        <taxon>Bovidae</taxon>
        <taxon>Caprinae</taxon>
        <taxon>Ovis</taxon>
    </lineage>
</organism>
<accession>A0AC11CWV3</accession>
<gene>
    <name evidence="1" type="primary">NDUFC1</name>
</gene>